<evidence type="ECO:0000313" key="3">
    <source>
        <dbReference type="Proteomes" id="UP000193200"/>
    </source>
</evidence>
<evidence type="ECO:0000256" key="1">
    <source>
        <dbReference type="SAM" id="Phobius"/>
    </source>
</evidence>
<gene>
    <name evidence="2" type="ORF">OCH7691_01475</name>
</gene>
<dbReference type="InParanoid" id="A0A1Y5SAW9"/>
<dbReference type="InterPro" id="IPR007047">
    <property type="entry name" value="Flp_Fap"/>
</dbReference>
<sequence>MLKIVRRFVKNEAGATAIEYGLIAALVSVAAIGALTAMGTSVEGAFDSVASALCTDGTYDSATDTCS</sequence>
<dbReference type="AlphaFoldDB" id="A0A1Y5SAW9"/>
<accession>A0A1Y5SAW9</accession>
<evidence type="ECO:0000313" key="2">
    <source>
        <dbReference type="EMBL" id="SLN36446.1"/>
    </source>
</evidence>
<name>A0A1Y5SAW9_9PROT</name>
<feature type="transmembrane region" description="Helical" evidence="1">
    <location>
        <begin position="20"/>
        <end position="39"/>
    </location>
</feature>
<dbReference type="Pfam" id="PF04964">
    <property type="entry name" value="Flp_Fap"/>
    <property type="match status" value="1"/>
</dbReference>
<dbReference type="RefSeq" id="WP_085882687.1">
    <property type="nucleotide sequence ID" value="NZ_FWFR01000001.1"/>
</dbReference>
<keyword evidence="1" id="KW-1133">Transmembrane helix</keyword>
<dbReference type="EMBL" id="FWFR01000001">
    <property type="protein sequence ID" value="SLN36446.1"/>
    <property type="molecule type" value="Genomic_DNA"/>
</dbReference>
<dbReference type="Proteomes" id="UP000193200">
    <property type="component" value="Unassembled WGS sequence"/>
</dbReference>
<organism evidence="2 3">
    <name type="scientific">Oceanibacterium hippocampi</name>
    <dbReference type="NCBI Taxonomy" id="745714"/>
    <lineage>
        <taxon>Bacteria</taxon>
        <taxon>Pseudomonadati</taxon>
        <taxon>Pseudomonadota</taxon>
        <taxon>Alphaproteobacteria</taxon>
        <taxon>Sneathiellales</taxon>
        <taxon>Sneathiellaceae</taxon>
        <taxon>Oceanibacterium</taxon>
    </lineage>
</organism>
<proteinExistence type="predicted"/>
<keyword evidence="1" id="KW-0812">Transmembrane</keyword>
<keyword evidence="3" id="KW-1185">Reference proteome</keyword>
<dbReference type="OrthoDB" id="5325135at2"/>
<protein>
    <submittedName>
        <fullName evidence="2">Flp/Fap pilin component</fullName>
    </submittedName>
</protein>
<reference evidence="2 3" key="1">
    <citation type="submission" date="2017-03" db="EMBL/GenBank/DDBJ databases">
        <authorList>
            <person name="Afonso C.L."/>
            <person name="Miller P.J."/>
            <person name="Scott M.A."/>
            <person name="Spackman E."/>
            <person name="Goraichik I."/>
            <person name="Dimitrov K.M."/>
            <person name="Suarez D.L."/>
            <person name="Swayne D.E."/>
        </authorList>
    </citation>
    <scope>NUCLEOTIDE SEQUENCE [LARGE SCALE GENOMIC DNA]</scope>
    <source>
        <strain evidence="2 3">CECT 7691</strain>
    </source>
</reference>
<keyword evidence="1" id="KW-0472">Membrane</keyword>